<gene>
    <name evidence="1" type="ORF">Ctob_015446</name>
</gene>
<dbReference type="EMBL" id="JWZX01000983">
    <property type="protein sequence ID" value="KOO35107.1"/>
    <property type="molecule type" value="Genomic_DNA"/>
</dbReference>
<dbReference type="AlphaFoldDB" id="A0A0M0K942"/>
<evidence type="ECO:0000313" key="1">
    <source>
        <dbReference type="EMBL" id="KOO35107.1"/>
    </source>
</evidence>
<accession>A0A0M0K942</accession>
<dbReference type="Proteomes" id="UP000037460">
    <property type="component" value="Unassembled WGS sequence"/>
</dbReference>
<keyword evidence="2" id="KW-1185">Reference proteome</keyword>
<organism evidence="1 2">
    <name type="scientific">Chrysochromulina tobinii</name>
    <dbReference type="NCBI Taxonomy" id="1460289"/>
    <lineage>
        <taxon>Eukaryota</taxon>
        <taxon>Haptista</taxon>
        <taxon>Haptophyta</taxon>
        <taxon>Prymnesiophyceae</taxon>
        <taxon>Prymnesiales</taxon>
        <taxon>Chrysochromulinaceae</taxon>
        <taxon>Chrysochromulina</taxon>
    </lineage>
</organism>
<comment type="caution">
    <text evidence="1">The sequence shown here is derived from an EMBL/GenBank/DDBJ whole genome shotgun (WGS) entry which is preliminary data.</text>
</comment>
<protein>
    <submittedName>
        <fullName evidence="1">Uncharacterized protein</fullName>
    </submittedName>
</protein>
<name>A0A0M0K942_9EUKA</name>
<sequence length="220" mass="23738">MISLVTSLLLGAPVDNVIKTMDTGVIDLHGASKAQVLVIVADHGSGTSTFGEALNKHPCLFDVGEPFGDSYLVWTSSKIPECHGTTPEATFDADSHHLLHESNAKLSTHLANVVKHLGVSHIDSGELYRGLHYDLSEFFVRIRDLVCKDVPADVCPAADCAIALKMFPQFVDAHTAGVRVKADLAGNPCHDAMNKKAMVAWKEALESFKHNSKVIATDCH</sequence>
<reference evidence="2" key="1">
    <citation type="journal article" date="2015" name="PLoS Genet.">
        <title>Genome Sequence and Transcriptome Analyses of Chrysochromulina tobin: Metabolic Tools for Enhanced Algal Fitness in the Prominent Order Prymnesiales (Haptophyceae).</title>
        <authorList>
            <person name="Hovde B.T."/>
            <person name="Deodato C.R."/>
            <person name="Hunsperger H.M."/>
            <person name="Ryken S.A."/>
            <person name="Yost W."/>
            <person name="Jha R.K."/>
            <person name="Patterson J."/>
            <person name="Monnat R.J. Jr."/>
            <person name="Barlow S.B."/>
            <person name="Starkenburg S.R."/>
            <person name="Cattolico R.A."/>
        </authorList>
    </citation>
    <scope>NUCLEOTIDE SEQUENCE</scope>
    <source>
        <strain evidence="2">CCMP291</strain>
    </source>
</reference>
<proteinExistence type="predicted"/>
<evidence type="ECO:0000313" key="2">
    <source>
        <dbReference type="Proteomes" id="UP000037460"/>
    </source>
</evidence>